<evidence type="ECO:0000313" key="2">
    <source>
        <dbReference type="EMBL" id="SVB31921.1"/>
    </source>
</evidence>
<evidence type="ECO:0000259" key="1">
    <source>
        <dbReference type="Pfam" id="PF05099"/>
    </source>
</evidence>
<dbReference type="AlphaFoldDB" id="A0A382D2I5"/>
<dbReference type="Gene3D" id="1.10.3680.10">
    <property type="entry name" value="TerB-like"/>
    <property type="match status" value="1"/>
</dbReference>
<sequence length="301" mass="32165">VEAVLLIAGTKVEENSVGSGTFNCPAEGSKQPYHHVRLEKKATAFFVPVATMSELGEYVECQSCGATYEPAVLEYQTQEDLDTALAVAVLRLALEVVLADGRVTDDERQAVIDTANLYLDPPGLTLSGLSEMLATLQVQSAKTRSKSTASALAELGSALNMEGRRIFVRTAYCLAAADGEVADSEREVIVKTARRLGFSKNEAGGLVAALEVEAAGEVVWQITHESLADLEDSLAWADWAIKFSDSLKFTPEEIYGPGGKIGYWGLTWPTAEAMTSTLYNNMGGGVPAAVIDELVRLSAPK</sequence>
<accession>A0A382D2I5</accession>
<dbReference type="EMBL" id="UINC01037039">
    <property type="protein sequence ID" value="SVB31921.1"/>
    <property type="molecule type" value="Genomic_DNA"/>
</dbReference>
<feature type="domain" description="Co-chaperone DjlA N-terminal" evidence="1">
    <location>
        <begin position="87"/>
        <end position="202"/>
    </location>
</feature>
<feature type="non-terminal residue" evidence="2">
    <location>
        <position position="1"/>
    </location>
</feature>
<dbReference type="InterPro" id="IPR007791">
    <property type="entry name" value="DjlA_N"/>
</dbReference>
<dbReference type="Pfam" id="PF05099">
    <property type="entry name" value="TerB"/>
    <property type="match status" value="1"/>
</dbReference>
<name>A0A382D2I5_9ZZZZ</name>
<dbReference type="SUPFAM" id="SSF158682">
    <property type="entry name" value="TerB-like"/>
    <property type="match status" value="1"/>
</dbReference>
<dbReference type="InterPro" id="IPR029024">
    <property type="entry name" value="TerB-like"/>
</dbReference>
<protein>
    <recommendedName>
        <fullName evidence="1">Co-chaperone DjlA N-terminal domain-containing protein</fullName>
    </recommendedName>
</protein>
<reference evidence="2" key="1">
    <citation type="submission" date="2018-05" db="EMBL/GenBank/DDBJ databases">
        <authorList>
            <person name="Lanie J.A."/>
            <person name="Ng W.-L."/>
            <person name="Kazmierczak K.M."/>
            <person name="Andrzejewski T.M."/>
            <person name="Davidsen T.M."/>
            <person name="Wayne K.J."/>
            <person name="Tettelin H."/>
            <person name="Glass J.I."/>
            <person name="Rusch D."/>
            <person name="Podicherti R."/>
            <person name="Tsui H.-C.T."/>
            <person name="Winkler M.E."/>
        </authorList>
    </citation>
    <scope>NUCLEOTIDE SEQUENCE</scope>
</reference>
<organism evidence="2">
    <name type="scientific">marine metagenome</name>
    <dbReference type="NCBI Taxonomy" id="408172"/>
    <lineage>
        <taxon>unclassified sequences</taxon>
        <taxon>metagenomes</taxon>
        <taxon>ecological metagenomes</taxon>
    </lineage>
</organism>
<dbReference type="CDD" id="cd07176">
    <property type="entry name" value="terB"/>
    <property type="match status" value="1"/>
</dbReference>
<proteinExistence type="predicted"/>
<gene>
    <name evidence="2" type="ORF">METZ01_LOCUS184775</name>
</gene>